<keyword evidence="4" id="KW-1003">Cell membrane</keyword>
<evidence type="ECO:0000256" key="4">
    <source>
        <dbReference type="ARBA" id="ARBA00022475"/>
    </source>
</evidence>
<dbReference type="GO" id="GO:0008509">
    <property type="term" value="F:monoatomic anion transmembrane transporter activity"/>
    <property type="evidence" value="ECO:0007669"/>
    <property type="project" value="InterPro"/>
</dbReference>
<evidence type="ECO:0000256" key="7">
    <source>
        <dbReference type="ARBA" id="ARBA00023065"/>
    </source>
</evidence>
<dbReference type="InterPro" id="IPR016152">
    <property type="entry name" value="PTrfase/Anion_transptr"/>
</dbReference>
<dbReference type="Pfam" id="PF07565">
    <property type="entry name" value="Band_3_cyto"/>
    <property type="match status" value="1"/>
</dbReference>
<dbReference type="PANTHER" id="PTHR11453">
    <property type="entry name" value="ANION EXCHANGE PROTEIN"/>
    <property type="match status" value="1"/>
</dbReference>
<keyword evidence="5 10" id="KW-0812">Transmembrane</keyword>
<keyword evidence="6 10" id="KW-1133">Transmembrane helix</keyword>
<dbReference type="InterPro" id="IPR013769">
    <property type="entry name" value="Band3_cytoplasmic_dom"/>
</dbReference>
<dbReference type="GO" id="GO:0015701">
    <property type="term" value="P:bicarbonate transport"/>
    <property type="evidence" value="ECO:0007669"/>
    <property type="project" value="TreeGrafter"/>
</dbReference>
<evidence type="ECO:0000256" key="10">
    <source>
        <dbReference type="SAM" id="Phobius"/>
    </source>
</evidence>
<organism evidence="13 14">
    <name type="scientific">Protopolystoma xenopodis</name>
    <dbReference type="NCBI Taxonomy" id="117903"/>
    <lineage>
        <taxon>Eukaryota</taxon>
        <taxon>Metazoa</taxon>
        <taxon>Spiralia</taxon>
        <taxon>Lophotrochozoa</taxon>
        <taxon>Platyhelminthes</taxon>
        <taxon>Monogenea</taxon>
        <taxon>Polyopisthocotylea</taxon>
        <taxon>Polystomatidea</taxon>
        <taxon>Polystomatidae</taxon>
        <taxon>Protopolystoma</taxon>
    </lineage>
</organism>
<dbReference type="InterPro" id="IPR003020">
    <property type="entry name" value="HCO3_transpt_euk"/>
</dbReference>
<feature type="domain" description="Bicarbonate transporter-like transmembrane" evidence="11">
    <location>
        <begin position="388"/>
        <end position="431"/>
    </location>
</feature>
<comment type="similarity">
    <text evidence="2">Belongs to the anion exchanger (TC 2.A.31) family.</text>
</comment>
<evidence type="ECO:0000256" key="6">
    <source>
        <dbReference type="ARBA" id="ARBA00022989"/>
    </source>
</evidence>
<protein>
    <recommendedName>
        <fullName evidence="15">Band 3 cytoplasmic domain-containing protein</fullName>
    </recommendedName>
</protein>
<evidence type="ECO:0000256" key="2">
    <source>
        <dbReference type="ARBA" id="ARBA00010993"/>
    </source>
</evidence>
<dbReference type="GO" id="GO:0005452">
    <property type="term" value="F:solute:inorganic anion antiporter activity"/>
    <property type="evidence" value="ECO:0007669"/>
    <property type="project" value="InterPro"/>
</dbReference>
<evidence type="ECO:0000256" key="3">
    <source>
        <dbReference type="ARBA" id="ARBA00022448"/>
    </source>
</evidence>
<dbReference type="Proteomes" id="UP000784294">
    <property type="component" value="Unassembled WGS sequence"/>
</dbReference>
<evidence type="ECO:0000259" key="11">
    <source>
        <dbReference type="Pfam" id="PF00955"/>
    </source>
</evidence>
<feature type="compositionally biased region" description="Basic residues" evidence="9">
    <location>
        <begin position="1"/>
        <end position="26"/>
    </location>
</feature>
<comment type="caution">
    <text evidence="13">The sequence shown here is derived from an EMBL/GenBank/DDBJ whole genome shotgun (WGS) entry which is preliminary data.</text>
</comment>
<dbReference type="AlphaFoldDB" id="A0A3S4ZB29"/>
<feature type="region of interest" description="Disordered" evidence="9">
    <location>
        <begin position="225"/>
        <end position="244"/>
    </location>
</feature>
<evidence type="ECO:0000256" key="1">
    <source>
        <dbReference type="ARBA" id="ARBA00004651"/>
    </source>
</evidence>
<dbReference type="EMBL" id="CAAALY010000799">
    <property type="protein sequence ID" value="VEL07001.1"/>
    <property type="molecule type" value="Genomic_DNA"/>
</dbReference>
<dbReference type="OrthoDB" id="1735926at2759"/>
<name>A0A3S4ZB29_9PLAT</name>
<evidence type="ECO:0000256" key="8">
    <source>
        <dbReference type="ARBA" id="ARBA00023136"/>
    </source>
</evidence>
<evidence type="ECO:0000313" key="14">
    <source>
        <dbReference type="Proteomes" id="UP000784294"/>
    </source>
</evidence>
<dbReference type="Gene3D" id="1.10.287.570">
    <property type="entry name" value="Helical hairpin bin"/>
    <property type="match status" value="1"/>
</dbReference>
<accession>A0A3S4ZB29</accession>
<evidence type="ECO:0000313" key="13">
    <source>
        <dbReference type="EMBL" id="VEL07001.1"/>
    </source>
</evidence>
<gene>
    <name evidence="13" type="ORF">PXEA_LOCUS441</name>
</gene>
<keyword evidence="3" id="KW-0813">Transport</keyword>
<feature type="transmembrane region" description="Helical" evidence="10">
    <location>
        <begin position="405"/>
        <end position="428"/>
    </location>
</feature>
<feature type="domain" description="Band 3 cytoplasmic" evidence="12">
    <location>
        <begin position="17"/>
        <end position="165"/>
    </location>
</feature>
<evidence type="ECO:0000256" key="9">
    <source>
        <dbReference type="SAM" id="MobiDB-lite"/>
    </source>
</evidence>
<proteinExistence type="inferred from homology"/>
<sequence>MRHHSSLHPHLHTHHHHHHHHHHSQQHSRSGSIIRRTQIVFNTDLQACLQPGTEACCVLSGLSNLLRSPLLALVRMQTPTGLLHDGLVEVAVPVRFIFLCLGPTMAATTEVTSGARTSYYTAIARCFAVMAKNLVFCATAFAATDPEELIEASNEFLDASILMPISRNVNPQSLGGMVNQIREFEMDMELRSEMEKATIAAQSYERRSSMPADVKLGHSLASITEEKKLTTSRQNSSPISTGLTSPVTTGAAASAGIVAPSISPTPGDQLLAAMALRRMSRAGILPPSDLVLSSLENVRASAMPLPGTGIYGGFPVSGVGEIGLDGSSVAITGLGLASRGSISMPPTAIAQIDDKLDERSRLTTRQKFLFDFCPPCVQTAKGALPWLQRFPSDFKDAFTKDNLPAVLTCIVFLYFVLLAPAITFGAILSRSYAGGAHFGILSLVSL</sequence>
<keyword evidence="14" id="KW-1185">Reference proteome</keyword>
<reference evidence="13" key="1">
    <citation type="submission" date="2018-11" db="EMBL/GenBank/DDBJ databases">
        <authorList>
            <consortium name="Pathogen Informatics"/>
        </authorList>
    </citation>
    <scope>NUCLEOTIDE SEQUENCE</scope>
</reference>
<dbReference type="InterPro" id="IPR011531">
    <property type="entry name" value="HCO3_transpt-like_TM_dom"/>
</dbReference>
<dbReference type="GO" id="GO:0050801">
    <property type="term" value="P:monoatomic ion homeostasis"/>
    <property type="evidence" value="ECO:0007669"/>
    <property type="project" value="TreeGrafter"/>
</dbReference>
<dbReference type="Gene3D" id="3.40.930.10">
    <property type="entry name" value="Mannitol-specific EII, Chain A"/>
    <property type="match status" value="1"/>
</dbReference>
<comment type="subcellular location">
    <subcellularLocation>
        <location evidence="1">Cell membrane</location>
        <topology evidence="1">Multi-pass membrane protein</topology>
    </subcellularLocation>
</comment>
<feature type="region of interest" description="Disordered" evidence="9">
    <location>
        <begin position="1"/>
        <end position="29"/>
    </location>
</feature>
<evidence type="ECO:0008006" key="15">
    <source>
        <dbReference type="Google" id="ProtNLM"/>
    </source>
</evidence>
<evidence type="ECO:0000256" key="5">
    <source>
        <dbReference type="ARBA" id="ARBA00022692"/>
    </source>
</evidence>
<dbReference type="GO" id="GO:0005886">
    <property type="term" value="C:plasma membrane"/>
    <property type="evidence" value="ECO:0007669"/>
    <property type="project" value="UniProtKB-SubCell"/>
</dbReference>
<feature type="compositionally biased region" description="Polar residues" evidence="9">
    <location>
        <begin position="231"/>
        <end position="244"/>
    </location>
</feature>
<keyword evidence="8 10" id="KW-0472">Membrane</keyword>
<dbReference type="SUPFAM" id="SSF55804">
    <property type="entry name" value="Phoshotransferase/anion transport protein"/>
    <property type="match status" value="1"/>
</dbReference>
<keyword evidence="7" id="KW-0406">Ion transport</keyword>
<dbReference type="Pfam" id="PF00955">
    <property type="entry name" value="HCO3_cotransp"/>
    <property type="match status" value="1"/>
</dbReference>
<dbReference type="PANTHER" id="PTHR11453:SF47">
    <property type="entry name" value="ANION EXCHANGE PROTEIN"/>
    <property type="match status" value="1"/>
</dbReference>
<evidence type="ECO:0000259" key="12">
    <source>
        <dbReference type="Pfam" id="PF07565"/>
    </source>
</evidence>